<evidence type="ECO:0000256" key="1">
    <source>
        <dbReference type="SAM" id="MobiDB-lite"/>
    </source>
</evidence>
<dbReference type="Pfam" id="PF13960">
    <property type="entry name" value="DUF4218"/>
    <property type="match status" value="1"/>
</dbReference>
<sequence length="309" mass="35906">FICNLKKKVKNKSAVEASIFEAYIVEEISIFTTYYFEPNVICKKRRPGRNDDGLNNENIEHMSIFNHPGHPHSASKMKYLIGEERHVADTYIVANCPEAHLYYEAFLQDLYERYDADTVDIDGIIAMQFLPWFKTYVTDPSNRVTDPILKVLAWGPSQRVLTWPAYFINGYNFHTLTHGEEKSTMNSGVCVRSSSYSNFDTDFFGWLDEYLSLRRDKVDWMVVCRTRARRTIESRWTKAAFQEDEVESVSIVTTENEIQPLHDINGTANYQEFVANGIDEEEDSFEDYETNDDDDDEALGQDEDDDDDY</sequence>
<proteinExistence type="predicted"/>
<feature type="region of interest" description="Disordered" evidence="1">
    <location>
        <begin position="276"/>
        <end position="309"/>
    </location>
</feature>
<comment type="caution">
    <text evidence="3">The sequence shown here is derived from an EMBL/GenBank/DDBJ whole genome shotgun (WGS) entry which is preliminary data.</text>
</comment>
<reference evidence="3" key="1">
    <citation type="submission" date="2020-06" db="EMBL/GenBank/DDBJ databases">
        <authorList>
            <person name="Li T."/>
            <person name="Hu X."/>
            <person name="Zhang T."/>
            <person name="Song X."/>
            <person name="Zhang H."/>
            <person name="Dai N."/>
            <person name="Sheng W."/>
            <person name="Hou X."/>
            <person name="Wei L."/>
        </authorList>
    </citation>
    <scope>NUCLEOTIDE SEQUENCE</scope>
    <source>
        <strain evidence="3">G02</strain>
        <tissue evidence="3">Leaf</tissue>
    </source>
</reference>
<dbReference type="PANTHER" id="PTHR48258">
    <property type="entry name" value="DUF4218 DOMAIN-CONTAINING PROTEIN-RELATED"/>
    <property type="match status" value="1"/>
</dbReference>
<dbReference type="AlphaFoldDB" id="A0AAW2VN89"/>
<organism evidence="3">
    <name type="scientific">Sesamum radiatum</name>
    <name type="common">Black benniseed</name>
    <dbReference type="NCBI Taxonomy" id="300843"/>
    <lineage>
        <taxon>Eukaryota</taxon>
        <taxon>Viridiplantae</taxon>
        <taxon>Streptophyta</taxon>
        <taxon>Embryophyta</taxon>
        <taxon>Tracheophyta</taxon>
        <taxon>Spermatophyta</taxon>
        <taxon>Magnoliopsida</taxon>
        <taxon>eudicotyledons</taxon>
        <taxon>Gunneridae</taxon>
        <taxon>Pentapetalae</taxon>
        <taxon>asterids</taxon>
        <taxon>lamiids</taxon>
        <taxon>Lamiales</taxon>
        <taxon>Pedaliaceae</taxon>
        <taxon>Sesamum</taxon>
    </lineage>
</organism>
<dbReference type="InterPro" id="IPR025452">
    <property type="entry name" value="DUF4218"/>
</dbReference>
<evidence type="ECO:0000259" key="2">
    <source>
        <dbReference type="Pfam" id="PF13960"/>
    </source>
</evidence>
<gene>
    <name evidence="3" type="ORF">Sradi_0684100</name>
</gene>
<reference evidence="3" key="2">
    <citation type="journal article" date="2024" name="Plant">
        <title>Genomic evolution and insights into agronomic trait innovations of Sesamum species.</title>
        <authorList>
            <person name="Miao H."/>
            <person name="Wang L."/>
            <person name="Qu L."/>
            <person name="Liu H."/>
            <person name="Sun Y."/>
            <person name="Le M."/>
            <person name="Wang Q."/>
            <person name="Wei S."/>
            <person name="Zheng Y."/>
            <person name="Lin W."/>
            <person name="Duan Y."/>
            <person name="Cao H."/>
            <person name="Xiong S."/>
            <person name="Wang X."/>
            <person name="Wei L."/>
            <person name="Li C."/>
            <person name="Ma Q."/>
            <person name="Ju M."/>
            <person name="Zhao R."/>
            <person name="Li G."/>
            <person name="Mu C."/>
            <person name="Tian Q."/>
            <person name="Mei H."/>
            <person name="Zhang T."/>
            <person name="Gao T."/>
            <person name="Zhang H."/>
        </authorList>
    </citation>
    <scope>NUCLEOTIDE SEQUENCE</scope>
    <source>
        <strain evidence="3">G02</strain>
    </source>
</reference>
<dbReference type="EMBL" id="JACGWJ010000003">
    <property type="protein sequence ID" value="KAL0430581.1"/>
    <property type="molecule type" value="Genomic_DNA"/>
</dbReference>
<feature type="compositionally biased region" description="Acidic residues" evidence="1">
    <location>
        <begin position="278"/>
        <end position="309"/>
    </location>
</feature>
<dbReference type="PANTHER" id="PTHR48258:SF4">
    <property type="entry name" value="DUF4216 DOMAIN-CONTAINING PROTEIN"/>
    <property type="match status" value="1"/>
</dbReference>
<feature type="non-terminal residue" evidence="3">
    <location>
        <position position="1"/>
    </location>
</feature>
<accession>A0AAW2VN89</accession>
<evidence type="ECO:0000313" key="3">
    <source>
        <dbReference type="EMBL" id="KAL0430581.1"/>
    </source>
</evidence>
<name>A0AAW2VN89_SESRA</name>
<protein>
    <recommendedName>
        <fullName evidence="2">DUF4218 domain-containing protein</fullName>
    </recommendedName>
</protein>
<feature type="domain" description="DUF4218" evidence="2">
    <location>
        <begin position="2"/>
        <end position="50"/>
    </location>
</feature>